<keyword evidence="2" id="KW-0863">Zinc-finger</keyword>
<organism evidence="5 6">
    <name type="scientific">Parnassius mnemosyne</name>
    <name type="common">clouded apollo</name>
    <dbReference type="NCBI Taxonomy" id="213953"/>
    <lineage>
        <taxon>Eukaryota</taxon>
        <taxon>Metazoa</taxon>
        <taxon>Ecdysozoa</taxon>
        <taxon>Arthropoda</taxon>
        <taxon>Hexapoda</taxon>
        <taxon>Insecta</taxon>
        <taxon>Pterygota</taxon>
        <taxon>Neoptera</taxon>
        <taxon>Endopterygota</taxon>
        <taxon>Lepidoptera</taxon>
        <taxon>Glossata</taxon>
        <taxon>Ditrysia</taxon>
        <taxon>Papilionoidea</taxon>
        <taxon>Papilionidae</taxon>
        <taxon>Parnassiinae</taxon>
        <taxon>Parnassini</taxon>
        <taxon>Parnassius</taxon>
        <taxon>Driopa</taxon>
    </lineage>
</organism>
<protein>
    <recommendedName>
        <fullName evidence="4">FLYWCH-type domain-containing protein</fullName>
    </recommendedName>
</protein>
<evidence type="ECO:0000256" key="3">
    <source>
        <dbReference type="ARBA" id="ARBA00022833"/>
    </source>
</evidence>
<feature type="domain" description="FLYWCH-type" evidence="4">
    <location>
        <begin position="27"/>
        <end position="80"/>
    </location>
</feature>
<comment type="caution">
    <text evidence="5">The sequence shown here is derived from an EMBL/GenBank/DDBJ whole genome shotgun (WGS) entry which is preliminary data.</text>
</comment>
<evidence type="ECO:0000256" key="2">
    <source>
        <dbReference type="ARBA" id="ARBA00022771"/>
    </source>
</evidence>
<sequence>MGLRLLSKMQSFHSPSRRYSCELITFNTGKQALLYNGYLYYRHYKARTMVRWSCTTTKCRAYLYVSEDLKIQRVFHEHFHGPRKLHKTSNGLYFKI</sequence>
<dbReference type="Proteomes" id="UP001314205">
    <property type="component" value="Unassembled WGS sequence"/>
</dbReference>
<reference evidence="5 6" key="1">
    <citation type="submission" date="2023-11" db="EMBL/GenBank/DDBJ databases">
        <authorList>
            <person name="Hedman E."/>
            <person name="Englund M."/>
            <person name="Stromberg M."/>
            <person name="Nyberg Akerstrom W."/>
            <person name="Nylinder S."/>
            <person name="Jareborg N."/>
            <person name="Kallberg Y."/>
            <person name="Kronander E."/>
        </authorList>
    </citation>
    <scope>NUCLEOTIDE SEQUENCE [LARGE SCALE GENOMIC DNA]</scope>
</reference>
<dbReference type="GO" id="GO:0008270">
    <property type="term" value="F:zinc ion binding"/>
    <property type="evidence" value="ECO:0007669"/>
    <property type="project" value="UniProtKB-KW"/>
</dbReference>
<dbReference type="InterPro" id="IPR007588">
    <property type="entry name" value="Znf_FLYWCH"/>
</dbReference>
<evidence type="ECO:0000313" key="5">
    <source>
        <dbReference type="EMBL" id="CAK1579122.1"/>
    </source>
</evidence>
<keyword evidence="6" id="KW-1185">Reference proteome</keyword>
<keyword evidence="3" id="KW-0862">Zinc</keyword>
<dbReference type="AlphaFoldDB" id="A0AAV1KB71"/>
<evidence type="ECO:0000256" key="1">
    <source>
        <dbReference type="ARBA" id="ARBA00022723"/>
    </source>
</evidence>
<evidence type="ECO:0000313" key="6">
    <source>
        <dbReference type="Proteomes" id="UP001314205"/>
    </source>
</evidence>
<proteinExistence type="predicted"/>
<accession>A0AAV1KB71</accession>
<gene>
    <name evidence="5" type="ORF">PARMNEM_LOCUS1108</name>
</gene>
<dbReference type="Gene3D" id="2.20.25.240">
    <property type="match status" value="1"/>
</dbReference>
<evidence type="ECO:0000259" key="4">
    <source>
        <dbReference type="Pfam" id="PF04500"/>
    </source>
</evidence>
<name>A0AAV1KB71_9NEOP</name>
<dbReference type="Pfam" id="PF04500">
    <property type="entry name" value="FLYWCH"/>
    <property type="match status" value="1"/>
</dbReference>
<dbReference type="EMBL" id="CAVLGL010000002">
    <property type="protein sequence ID" value="CAK1579122.1"/>
    <property type="molecule type" value="Genomic_DNA"/>
</dbReference>
<keyword evidence="1" id="KW-0479">Metal-binding</keyword>